<dbReference type="EMBL" id="KN773001">
    <property type="protein sequence ID" value="KIH45307.1"/>
    <property type="molecule type" value="Genomic_DNA"/>
</dbReference>
<organism evidence="1 2">
    <name type="scientific">Ancylostoma duodenale</name>
    <dbReference type="NCBI Taxonomy" id="51022"/>
    <lineage>
        <taxon>Eukaryota</taxon>
        <taxon>Metazoa</taxon>
        <taxon>Ecdysozoa</taxon>
        <taxon>Nematoda</taxon>
        <taxon>Chromadorea</taxon>
        <taxon>Rhabditida</taxon>
        <taxon>Rhabditina</taxon>
        <taxon>Rhabditomorpha</taxon>
        <taxon>Strongyloidea</taxon>
        <taxon>Ancylostomatidae</taxon>
        <taxon>Ancylostomatinae</taxon>
        <taxon>Ancylostoma</taxon>
    </lineage>
</organism>
<dbReference type="Proteomes" id="UP000054047">
    <property type="component" value="Unassembled WGS sequence"/>
</dbReference>
<dbReference type="OrthoDB" id="5850996at2759"/>
<evidence type="ECO:0000313" key="2">
    <source>
        <dbReference type="Proteomes" id="UP000054047"/>
    </source>
</evidence>
<gene>
    <name evidence="1" type="ORF">ANCDUO_24653</name>
</gene>
<reference evidence="1 2" key="1">
    <citation type="submission" date="2013-12" db="EMBL/GenBank/DDBJ databases">
        <title>Draft genome of the parsitic nematode Ancylostoma duodenale.</title>
        <authorList>
            <person name="Mitreva M."/>
        </authorList>
    </citation>
    <scope>NUCLEOTIDE SEQUENCE [LARGE SCALE GENOMIC DNA]</scope>
    <source>
        <strain evidence="1 2">Zhejiang</strain>
    </source>
</reference>
<sequence length="86" mass="9487">MTDTCQIRKPANSVGGTVSSASKLASIIVFACITNNGKSPLAFVDYGVKINQHNYLNDVLIKMERIYMCSSRMERLLTMLGQRKSG</sequence>
<proteinExistence type="predicted"/>
<dbReference type="AlphaFoldDB" id="A0A0C2C6Q6"/>
<keyword evidence="2" id="KW-1185">Reference proteome</keyword>
<evidence type="ECO:0000313" key="1">
    <source>
        <dbReference type="EMBL" id="KIH45307.1"/>
    </source>
</evidence>
<name>A0A0C2C6Q6_9BILA</name>
<accession>A0A0C2C6Q6</accession>
<protein>
    <submittedName>
        <fullName evidence="1">Uncharacterized protein</fullName>
    </submittedName>
</protein>